<name>A0A9X2HLI3_9SPHN</name>
<comment type="cofactor">
    <cofactor evidence="4">
        <name>Mg(2+)</name>
        <dbReference type="ChEBI" id="CHEBI:18420"/>
    </cofactor>
</comment>
<reference evidence="5" key="1">
    <citation type="submission" date="2022-05" db="EMBL/GenBank/DDBJ databases">
        <title>Sphingomonas sp. strain MG17 Genome sequencing and assembly.</title>
        <authorList>
            <person name="Kim I."/>
        </authorList>
    </citation>
    <scope>NUCLEOTIDE SEQUENCE</scope>
    <source>
        <strain evidence="5">MG17</strain>
    </source>
</reference>
<evidence type="ECO:0000256" key="4">
    <source>
        <dbReference type="RuleBase" id="RU361279"/>
    </source>
</evidence>
<dbReference type="Proteomes" id="UP001139451">
    <property type="component" value="Unassembled WGS sequence"/>
</dbReference>
<dbReference type="NCBIfam" id="TIGR02727">
    <property type="entry name" value="MTHFS_bact"/>
    <property type="match status" value="1"/>
</dbReference>
<dbReference type="GO" id="GO:0009396">
    <property type="term" value="P:folic acid-containing compound biosynthetic process"/>
    <property type="evidence" value="ECO:0007669"/>
    <property type="project" value="TreeGrafter"/>
</dbReference>
<dbReference type="AlphaFoldDB" id="A0A9X2HLI3"/>
<dbReference type="EC" id="6.3.3.2" evidence="4"/>
<dbReference type="Pfam" id="PF01812">
    <property type="entry name" value="5-FTHF_cyc-lig"/>
    <property type="match status" value="1"/>
</dbReference>
<dbReference type="PANTHER" id="PTHR23407">
    <property type="entry name" value="ATPASE INHIBITOR/5-FORMYLTETRAHYDROFOLATE CYCLO-LIGASE"/>
    <property type="match status" value="1"/>
</dbReference>
<keyword evidence="4" id="KW-0479">Metal-binding</keyword>
<dbReference type="RefSeq" id="WP_254297315.1">
    <property type="nucleotide sequence ID" value="NZ_JAMLDX010000034.1"/>
</dbReference>
<comment type="catalytic activity">
    <reaction evidence="4">
        <text>(6S)-5-formyl-5,6,7,8-tetrahydrofolate + ATP = (6R)-5,10-methenyltetrahydrofolate + ADP + phosphate</text>
        <dbReference type="Rhea" id="RHEA:10488"/>
        <dbReference type="ChEBI" id="CHEBI:30616"/>
        <dbReference type="ChEBI" id="CHEBI:43474"/>
        <dbReference type="ChEBI" id="CHEBI:57455"/>
        <dbReference type="ChEBI" id="CHEBI:57457"/>
        <dbReference type="ChEBI" id="CHEBI:456216"/>
        <dbReference type="EC" id="6.3.3.2"/>
    </reaction>
</comment>
<dbReference type="InterPro" id="IPR002698">
    <property type="entry name" value="FTHF_cligase"/>
</dbReference>
<dbReference type="GO" id="GO:0005524">
    <property type="term" value="F:ATP binding"/>
    <property type="evidence" value="ECO:0007669"/>
    <property type="project" value="UniProtKB-KW"/>
</dbReference>
<keyword evidence="5" id="KW-0436">Ligase</keyword>
<evidence type="ECO:0000256" key="2">
    <source>
        <dbReference type="ARBA" id="ARBA00022741"/>
    </source>
</evidence>
<gene>
    <name evidence="5" type="ORF">M9978_22420</name>
</gene>
<protein>
    <recommendedName>
        <fullName evidence="4">5-formyltetrahydrofolate cyclo-ligase</fullName>
        <ecNumber evidence="4">6.3.3.2</ecNumber>
    </recommendedName>
</protein>
<organism evidence="5 6">
    <name type="scientific">Sphingomonas tagetis</name>
    <dbReference type="NCBI Taxonomy" id="2949092"/>
    <lineage>
        <taxon>Bacteria</taxon>
        <taxon>Pseudomonadati</taxon>
        <taxon>Pseudomonadota</taxon>
        <taxon>Alphaproteobacteria</taxon>
        <taxon>Sphingomonadales</taxon>
        <taxon>Sphingomonadaceae</taxon>
        <taxon>Sphingomonas</taxon>
    </lineage>
</organism>
<dbReference type="EMBL" id="JAMLDX010000034">
    <property type="protein sequence ID" value="MCP3733163.1"/>
    <property type="molecule type" value="Genomic_DNA"/>
</dbReference>
<keyword evidence="6" id="KW-1185">Reference proteome</keyword>
<keyword evidence="4" id="KW-0460">Magnesium</keyword>
<dbReference type="GO" id="GO:0046872">
    <property type="term" value="F:metal ion binding"/>
    <property type="evidence" value="ECO:0007669"/>
    <property type="project" value="UniProtKB-KW"/>
</dbReference>
<evidence type="ECO:0000313" key="5">
    <source>
        <dbReference type="EMBL" id="MCP3733163.1"/>
    </source>
</evidence>
<dbReference type="InterPro" id="IPR037171">
    <property type="entry name" value="NagB/RpiA_transferase-like"/>
</dbReference>
<evidence type="ECO:0000256" key="1">
    <source>
        <dbReference type="ARBA" id="ARBA00010638"/>
    </source>
</evidence>
<dbReference type="PANTHER" id="PTHR23407:SF1">
    <property type="entry name" value="5-FORMYLTETRAHYDROFOLATE CYCLO-LIGASE"/>
    <property type="match status" value="1"/>
</dbReference>
<keyword evidence="2 4" id="KW-0547">Nucleotide-binding</keyword>
<accession>A0A9X2HLI3</accession>
<dbReference type="GO" id="GO:0035999">
    <property type="term" value="P:tetrahydrofolate interconversion"/>
    <property type="evidence" value="ECO:0007669"/>
    <property type="project" value="TreeGrafter"/>
</dbReference>
<dbReference type="Gene3D" id="3.40.50.10420">
    <property type="entry name" value="NagB/RpiA/CoA transferase-like"/>
    <property type="match status" value="1"/>
</dbReference>
<dbReference type="InterPro" id="IPR024185">
    <property type="entry name" value="FTHF_cligase-like_sf"/>
</dbReference>
<comment type="similarity">
    <text evidence="1 4">Belongs to the 5-formyltetrahydrofolate cyclo-ligase family.</text>
</comment>
<comment type="caution">
    <text evidence="5">The sequence shown here is derived from an EMBL/GenBank/DDBJ whole genome shotgun (WGS) entry which is preliminary data.</text>
</comment>
<evidence type="ECO:0000313" key="6">
    <source>
        <dbReference type="Proteomes" id="UP001139451"/>
    </source>
</evidence>
<dbReference type="SUPFAM" id="SSF100950">
    <property type="entry name" value="NagB/RpiA/CoA transferase-like"/>
    <property type="match status" value="1"/>
</dbReference>
<sequence length="184" mass="19885">MTDDKRTLRARMRSLRDEFAMTIGGVIEAPPALLARFAPGMIVSSYMPIGSEADPSAIAFAAAERGATIVLPHVTSRESQVRFHVWNPGEPLIEGPLGLQQPSTDGVEAEPDIILTPLLAFDAALNRLGQGAGHYDRVFERLPEAWRIGIAWSVQRVETLITDSWDVPLHGVVTEAAAYGEAAA</sequence>
<keyword evidence="3 4" id="KW-0067">ATP-binding</keyword>
<dbReference type="GO" id="GO:0030272">
    <property type="term" value="F:5-formyltetrahydrofolate cyclo-ligase activity"/>
    <property type="evidence" value="ECO:0007669"/>
    <property type="project" value="UniProtKB-EC"/>
</dbReference>
<proteinExistence type="inferred from homology"/>
<evidence type="ECO:0000256" key="3">
    <source>
        <dbReference type="ARBA" id="ARBA00022840"/>
    </source>
</evidence>